<accession>A0A284R985</accession>
<dbReference type="InterPro" id="IPR005720">
    <property type="entry name" value="Dihydroorotate_DH_cat"/>
</dbReference>
<dbReference type="OMA" id="GDGYRRM"/>
<keyword evidence="5" id="KW-0665">Pyrimidine biosynthesis</keyword>
<dbReference type="GO" id="GO:0005737">
    <property type="term" value="C:cytoplasm"/>
    <property type="evidence" value="ECO:0007669"/>
    <property type="project" value="InterPro"/>
</dbReference>
<dbReference type="Gene3D" id="3.20.20.70">
    <property type="entry name" value="Aldolase class I"/>
    <property type="match status" value="1"/>
</dbReference>
<dbReference type="STRING" id="47428.A0A284R985"/>
<evidence type="ECO:0000256" key="1">
    <source>
        <dbReference type="ARBA" id="ARBA00001917"/>
    </source>
</evidence>
<dbReference type="UniPathway" id="UPA00070"/>
<evidence type="ECO:0000256" key="7">
    <source>
        <dbReference type="ARBA" id="ARBA00031623"/>
    </source>
</evidence>
<dbReference type="InterPro" id="IPR001295">
    <property type="entry name" value="Dihydroorotate_DH_CS"/>
</dbReference>
<dbReference type="EMBL" id="FUEG01000006">
    <property type="protein sequence ID" value="SJL05270.1"/>
    <property type="molecule type" value="Genomic_DNA"/>
</dbReference>
<dbReference type="GO" id="GO:0006207">
    <property type="term" value="P:'de novo' pyrimidine nucleobase biosynthetic process"/>
    <property type="evidence" value="ECO:0007669"/>
    <property type="project" value="InterPro"/>
</dbReference>
<comment type="cofactor">
    <cofactor evidence="1">
        <name>FMN</name>
        <dbReference type="ChEBI" id="CHEBI:58210"/>
    </cofactor>
</comment>
<reference evidence="10" key="1">
    <citation type="journal article" date="2017" name="Nat. Ecol. Evol.">
        <title>Genome expansion and lineage-specific genetic innovations in the forest pathogenic fungi Armillaria.</title>
        <authorList>
            <person name="Sipos G."/>
            <person name="Prasanna A.N."/>
            <person name="Walter M.C."/>
            <person name="O'Connor E."/>
            <person name="Balint B."/>
            <person name="Krizsan K."/>
            <person name="Kiss B."/>
            <person name="Hess J."/>
            <person name="Varga T."/>
            <person name="Slot J."/>
            <person name="Riley R."/>
            <person name="Boka B."/>
            <person name="Rigling D."/>
            <person name="Barry K."/>
            <person name="Lee J."/>
            <person name="Mihaltcheva S."/>
            <person name="LaButti K."/>
            <person name="Lipzen A."/>
            <person name="Waldron R."/>
            <person name="Moloney N.M."/>
            <person name="Sperisen C."/>
            <person name="Kredics L."/>
            <person name="Vagvoelgyi C."/>
            <person name="Patrignani A."/>
            <person name="Fitzpatrick D."/>
            <person name="Nagy I."/>
            <person name="Doyle S."/>
            <person name="Anderson J.B."/>
            <person name="Grigoriev I.V."/>
            <person name="Gueldener U."/>
            <person name="Muensterkoetter M."/>
            <person name="Nagy L.G."/>
        </authorList>
    </citation>
    <scope>NUCLEOTIDE SEQUENCE [LARGE SCALE GENOMIC DNA]</scope>
    <source>
        <strain evidence="10">C18/9</strain>
    </source>
</reference>
<evidence type="ECO:0000256" key="5">
    <source>
        <dbReference type="ARBA" id="ARBA00022975"/>
    </source>
</evidence>
<dbReference type="PANTHER" id="PTHR48109">
    <property type="entry name" value="DIHYDROOROTATE DEHYDROGENASE (QUINONE), MITOCHONDRIAL-RELATED"/>
    <property type="match status" value="1"/>
</dbReference>
<dbReference type="PANTHER" id="PTHR48109:SF1">
    <property type="entry name" value="DIHYDROOROTATE DEHYDROGENASE (FUMARATE)"/>
    <property type="match status" value="1"/>
</dbReference>
<evidence type="ECO:0000313" key="10">
    <source>
        <dbReference type="Proteomes" id="UP000219338"/>
    </source>
</evidence>
<keyword evidence="3" id="KW-0285">Flavoprotein</keyword>
<evidence type="ECO:0000313" key="9">
    <source>
        <dbReference type="EMBL" id="SJL05270.1"/>
    </source>
</evidence>
<dbReference type="Proteomes" id="UP000219338">
    <property type="component" value="Unassembled WGS sequence"/>
</dbReference>
<dbReference type="GO" id="GO:0004152">
    <property type="term" value="F:dihydroorotate dehydrogenase activity"/>
    <property type="evidence" value="ECO:0007669"/>
    <property type="project" value="UniProtKB-ARBA"/>
</dbReference>
<dbReference type="Pfam" id="PF01180">
    <property type="entry name" value="DHO_dh"/>
    <property type="match status" value="1"/>
</dbReference>
<dbReference type="SUPFAM" id="SSF51395">
    <property type="entry name" value="FMN-linked oxidoreductases"/>
    <property type="match status" value="1"/>
</dbReference>
<dbReference type="InterPro" id="IPR050074">
    <property type="entry name" value="DHO_dehydrogenase"/>
</dbReference>
<sequence>MTKINTITVSPPLINTSCAWAGDFNQLEALYKCPFTGAVTTRTASLHGYKENENCAVAFSITSITTLNSYGYSPYPLSYYISWIETILKTPSPNPHKTFIISVTASTWPELESVIAAIQSLRTNIGDRQPGTGSRIAVELNTSCPNIPGSPPKGYIFDDLRELLNGLEMENRRDPTLTIGLKLPPYVYQQQFKDVLNVLADFSTATMGAGGVMKKRSPFAFLTCTNTLGNSLLYPDQVAHNESTSGSEFAVPTGLGGLAGEALHALSLGNVFTFHKLLHTDRPKEYDGLEKIVIIGVGGVTSKQAVERMTRAGAEVVGCATLLGKEGVKAFQILSKE</sequence>
<dbReference type="OrthoDB" id="14784at2759"/>
<organism evidence="9 10">
    <name type="scientific">Armillaria ostoyae</name>
    <name type="common">Armillaria root rot fungus</name>
    <dbReference type="NCBI Taxonomy" id="47428"/>
    <lineage>
        <taxon>Eukaryota</taxon>
        <taxon>Fungi</taxon>
        <taxon>Dikarya</taxon>
        <taxon>Basidiomycota</taxon>
        <taxon>Agaricomycotina</taxon>
        <taxon>Agaricomycetes</taxon>
        <taxon>Agaricomycetidae</taxon>
        <taxon>Agaricales</taxon>
        <taxon>Marasmiineae</taxon>
        <taxon>Physalacriaceae</taxon>
        <taxon>Armillaria</taxon>
    </lineage>
</organism>
<dbReference type="AlphaFoldDB" id="A0A284R985"/>
<proteinExistence type="predicted"/>
<evidence type="ECO:0000256" key="6">
    <source>
        <dbReference type="ARBA" id="ARBA00023002"/>
    </source>
</evidence>
<dbReference type="InterPro" id="IPR023359">
    <property type="entry name" value="Dihydro_DH_chainA_dom2"/>
</dbReference>
<evidence type="ECO:0000259" key="8">
    <source>
        <dbReference type="Pfam" id="PF01180"/>
    </source>
</evidence>
<dbReference type="InterPro" id="IPR013785">
    <property type="entry name" value="Aldolase_TIM"/>
</dbReference>
<protein>
    <recommendedName>
        <fullName evidence="7">Dihydroorotate oxidase</fullName>
    </recommendedName>
</protein>
<dbReference type="PROSITE" id="PS00912">
    <property type="entry name" value="DHODEHASE_2"/>
    <property type="match status" value="1"/>
</dbReference>
<comment type="pathway">
    <text evidence="2">Pyrimidine metabolism; UMP biosynthesis via de novo pathway.</text>
</comment>
<keyword evidence="6" id="KW-0560">Oxidoreductase</keyword>
<keyword evidence="10" id="KW-1185">Reference proteome</keyword>
<keyword evidence="4" id="KW-0288">FMN</keyword>
<dbReference type="Gene3D" id="2.30.26.10">
    <property type="entry name" value="Dihydroorotate Dehydrogenase A, chain A, domain 2"/>
    <property type="match status" value="1"/>
</dbReference>
<feature type="domain" description="Dihydroorotate dehydrogenase catalytic" evidence="8">
    <location>
        <begin position="4"/>
        <end position="335"/>
    </location>
</feature>
<dbReference type="GO" id="GO:0044205">
    <property type="term" value="P:'de novo' UMP biosynthetic process"/>
    <property type="evidence" value="ECO:0007669"/>
    <property type="project" value="UniProtKB-UniPathway"/>
</dbReference>
<evidence type="ECO:0000256" key="2">
    <source>
        <dbReference type="ARBA" id="ARBA00004725"/>
    </source>
</evidence>
<name>A0A284R985_ARMOS</name>
<evidence type="ECO:0000256" key="3">
    <source>
        <dbReference type="ARBA" id="ARBA00022630"/>
    </source>
</evidence>
<gene>
    <name evidence="9" type="ORF">ARMOST_08636</name>
</gene>
<evidence type="ECO:0000256" key="4">
    <source>
        <dbReference type="ARBA" id="ARBA00022643"/>
    </source>
</evidence>